<evidence type="ECO:0000313" key="2">
    <source>
        <dbReference type="Proteomes" id="UP000694571"/>
    </source>
</evidence>
<dbReference type="AlphaFoldDB" id="A0A8D1TNE3"/>
<organism evidence="1 2">
    <name type="scientific">Sus scrofa</name>
    <name type="common">Pig</name>
    <dbReference type="NCBI Taxonomy" id="9823"/>
    <lineage>
        <taxon>Eukaryota</taxon>
        <taxon>Metazoa</taxon>
        <taxon>Chordata</taxon>
        <taxon>Craniata</taxon>
        <taxon>Vertebrata</taxon>
        <taxon>Euteleostomi</taxon>
        <taxon>Mammalia</taxon>
        <taxon>Eutheria</taxon>
        <taxon>Laurasiatheria</taxon>
        <taxon>Artiodactyla</taxon>
        <taxon>Suina</taxon>
        <taxon>Suidae</taxon>
        <taxon>Sus</taxon>
    </lineage>
</organism>
<sequence>MTQKDTYTPVFIAALFAIAKTWKQPKCPSTEEWIRKMKMWYIYTMEYYSAIKKDDIMPFYPIFYNNIFKRYLSIPDTSNLYFLSYI</sequence>
<dbReference type="Ensembl" id="ENSSSCT00050094838.1">
    <property type="protein sequence ID" value="ENSSSCP00050040879.1"/>
    <property type="gene ID" value="ENSSSCG00050069518.1"/>
</dbReference>
<reference evidence="1" key="1">
    <citation type="submission" date="2025-08" db="UniProtKB">
        <authorList>
            <consortium name="Ensembl"/>
        </authorList>
    </citation>
    <scope>IDENTIFICATION</scope>
</reference>
<evidence type="ECO:0000313" key="1">
    <source>
        <dbReference type="Ensembl" id="ENSSSCP00050040879.1"/>
    </source>
</evidence>
<name>A0A8D1TNE3_PIG</name>
<dbReference type="Proteomes" id="UP000694571">
    <property type="component" value="Unplaced"/>
</dbReference>
<protein>
    <submittedName>
        <fullName evidence="1">Uncharacterized protein</fullName>
    </submittedName>
</protein>
<proteinExistence type="predicted"/>
<accession>A0A8D1TNE3</accession>